<sequence length="365" mass="39248">VTLFDGGRAPGGRASTREGRRGAWEHGARFVDVERERERERDDDDDDAADAWMRDRAREGAFVRWEGAVVALRGGRAVKKRLGARRTATPSFGAVAKALLEKVDLRASARVVGFDASDVDGAGVVVKYRSAAPDEGGETRSMSGFDVVVLADKNAANVADALGVEELARAMREVPSVPSLVLMVTLNRAPAIEFVGAEIENDDALSWISNESSKPSRRRDANCWVAHSTDAYARAKVNLDTRPGTREHDAWMDAVANEMSESLLRILREAEANADVDVDGAPLEITYARAHRWGAAFPAAVAAGAEKSKFLRATSTSPTGRVTTVYAVGDYCVEHDRFGGFRAAVASGLACAEDILATKSARSKL</sequence>
<gene>
    <name evidence="2" type="ORF">OSTLU_92705</name>
</gene>
<dbReference type="RefSeq" id="XP_001417678.1">
    <property type="nucleotide sequence ID" value="XM_001417641.1"/>
</dbReference>
<dbReference type="AlphaFoldDB" id="A4RX24"/>
<evidence type="ECO:0008006" key="4">
    <source>
        <dbReference type="Google" id="ProtNLM"/>
    </source>
</evidence>
<accession>A4RX24</accession>
<dbReference type="GeneID" id="5001971"/>
<protein>
    <recommendedName>
        <fullName evidence="4">Amine oxidase domain-containing protein</fullName>
    </recommendedName>
</protein>
<dbReference type="KEGG" id="olu:OSTLU_92705"/>
<organism evidence="2 3">
    <name type="scientific">Ostreococcus lucimarinus (strain CCE9901)</name>
    <dbReference type="NCBI Taxonomy" id="436017"/>
    <lineage>
        <taxon>Eukaryota</taxon>
        <taxon>Viridiplantae</taxon>
        <taxon>Chlorophyta</taxon>
        <taxon>Mamiellophyceae</taxon>
        <taxon>Mamiellales</taxon>
        <taxon>Bathycoccaceae</taxon>
        <taxon>Ostreococcus</taxon>
    </lineage>
</organism>
<dbReference type="EMBL" id="CP000585">
    <property type="protein sequence ID" value="ABO95971.1"/>
    <property type="molecule type" value="Genomic_DNA"/>
</dbReference>
<dbReference type="HOGENOM" id="CLU_759891_0_0_1"/>
<proteinExistence type="predicted"/>
<dbReference type="OMA" id="SWIANES"/>
<dbReference type="Gene3D" id="3.50.50.60">
    <property type="entry name" value="FAD/NAD(P)-binding domain"/>
    <property type="match status" value="1"/>
</dbReference>
<evidence type="ECO:0000256" key="1">
    <source>
        <dbReference type="SAM" id="MobiDB-lite"/>
    </source>
</evidence>
<keyword evidence="3" id="KW-1185">Reference proteome</keyword>
<feature type="region of interest" description="Disordered" evidence="1">
    <location>
        <begin position="1"/>
        <end position="23"/>
    </location>
</feature>
<evidence type="ECO:0000313" key="2">
    <source>
        <dbReference type="EMBL" id="ABO95971.1"/>
    </source>
</evidence>
<feature type="non-terminal residue" evidence="2">
    <location>
        <position position="1"/>
    </location>
</feature>
<dbReference type="eggNOG" id="ENOG502R76F">
    <property type="taxonomic scope" value="Eukaryota"/>
</dbReference>
<dbReference type="Gramene" id="ABO95971">
    <property type="protein sequence ID" value="ABO95971"/>
    <property type="gene ID" value="OSTLU_92705"/>
</dbReference>
<dbReference type="PANTHER" id="PTHR16128:SF5">
    <property type="entry name" value="FAD_NAD(P)-BINDING OXIDOREDUCTASE FAMILY PROTEIN"/>
    <property type="match status" value="1"/>
</dbReference>
<dbReference type="OrthoDB" id="2161133at2759"/>
<dbReference type="SUPFAM" id="SSF51905">
    <property type="entry name" value="FAD/NAD(P)-binding domain"/>
    <property type="match status" value="1"/>
</dbReference>
<dbReference type="PANTHER" id="PTHR16128">
    <property type="entry name" value="FAD/NAD(P)-BINDING OXIDOREDUCTASE FAMILY PROTEIN"/>
    <property type="match status" value="1"/>
</dbReference>
<dbReference type="Gene3D" id="3.90.660.10">
    <property type="match status" value="1"/>
</dbReference>
<reference evidence="2 3" key="1">
    <citation type="journal article" date="2007" name="Proc. Natl. Acad. Sci. U.S.A.">
        <title>The tiny eukaryote Ostreococcus provides genomic insights into the paradox of plankton speciation.</title>
        <authorList>
            <person name="Palenik B."/>
            <person name="Grimwood J."/>
            <person name="Aerts A."/>
            <person name="Rouze P."/>
            <person name="Salamov A."/>
            <person name="Putnam N."/>
            <person name="Dupont C."/>
            <person name="Jorgensen R."/>
            <person name="Derelle E."/>
            <person name="Rombauts S."/>
            <person name="Zhou K."/>
            <person name="Otillar R."/>
            <person name="Merchant S.S."/>
            <person name="Podell S."/>
            <person name="Gaasterland T."/>
            <person name="Napoli C."/>
            <person name="Gendler K."/>
            <person name="Manuell A."/>
            <person name="Tai V."/>
            <person name="Vallon O."/>
            <person name="Piganeau G."/>
            <person name="Jancek S."/>
            <person name="Heijde M."/>
            <person name="Jabbari K."/>
            <person name="Bowler C."/>
            <person name="Lohr M."/>
            <person name="Robbens S."/>
            <person name="Werner G."/>
            <person name="Dubchak I."/>
            <person name="Pazour G.J."/>
            <person name="Ren Q."/>
            <person name="Paulsen I."/>
            <person name="Delwiche C."/>
            <person name="Schmutz J."/>
            <person name="Rokhsar D."/>
            <person name="Van de Peer Y."/>
            <person name="Moreau H."/>
            <person name="Grigoriev I.V."/>
        </authorList>
    </citation>
    <scope>NUCLEOTIDE SEQUENCE [LARGE SCALE GENOMIC DNA]</scope>
    <source>
        <strain evidence="2 3">CCE9901</strain>
    </source>
</reference>
<name>A4RX24_OSTLU</name>
<dbReference type="InterPro" id="IPR036188">
    <property type="entry name" value="FAD/NAD-bd_sf"/>
</dbReference>
<evidence type="ECO:0000313" key="3">
    <source>
        <dbReference type="Proteomes" id="UP000001568"/>
    </source>
</evidence>
<dbReference type="Proteomes" id="UP000001568">
    <property type="component" value="Chromosome 5"/>
</dbReference>